<dbReference type="InterPro" id="IPR013094">
    <property type="entry name" value="AB_hydrolase_3"/>
</dbReference>
<proteinExistence type="predicted"/>
<evidence type="ECO:0000259" key="1">
    <source>
        <dbReference type="Pfam" id="PF07859"/>
    </source>
</evidence>
<dbReference type="InterPro" id="IPR050466">
    <property type="entry name" value="Carboxylest/Gibb_receptor"/>
</dbReference>
<protein>
    <submittedName>
        <fullName evidence="2">Alpha/beta hydrolase fold protein</fullName>
    </submittedName>
</protein>
<reference evidence="2 3" key="1">
    <citation type="journal article" date="2019" name="Fungal Biol. Biotechnol.">
        <title>Draft genome sequence of fastidious pathogen Ceratobasidium theobromae, which causes vascular-streak dieback in Theobroma cacao.</title>
        <authorList>
            <person name="Ali S.S."/>
            <person name="Asman A."/>
            <person name="Shao J."/>
            <person name="Firmansyah A.P."/>
            <person name="Susilo A.W."/>
            <person name="Rosmana A."/>
            <person name="McMahon P."/>
            <person name="Junaid M."/>
            <person name="Guest D."/>
            <person name="Kheng T.Y."/>
            <person name="Meinhardt L.W."/>
            <person name="Bailey B.A."/>
        </authorList>
    </citation>
    <scope>NUCLEOTIDE SEQUENCE [LARGE SCALE GENOMIC DNA]</scope>
    <source>
        <strain evidence="2 3">CT2</strain>
    </source>
</reference>
<dbReference type="PANTHER" id="PTHR23024:SF242">
    <property type="entry name" value="ALPHA_BETA HYDROLASE FOLD-3 DOMAIN-CONTAINING PROTEIN-RELATED"/>
    <property type="match status" value="1"/>
</dbReference>
<accession>A0A5N5QJW6</accession>
<keyword evidence="3" id="KW-1185">Reference proteome</keyword>
<feature type="domain" description="Alpha/beta hydrolase fold-3" evidence="1">
    <location>
        <begin position="16"/>
        <end position="221"/>
    </location>
</feature>
<dbReference type="OrthoDB" id="408631at2759"/>
<organism evidence="2 3">
    <name type="scientific">Ceratobasidium theobromae</name>
    <dbReference type="NCBI Taxonomy" id="1582974"/>
    <lineage>
        <taxon>Eukaryota</taxon>
        <taxon>Fungi</taxon>
        <taxon>Dikarya</taxon>
        <taxon>Basidiomycota</taxon>
        <taxon>Agaricomycotina</taxon>
        <taxon>Agaricomycetes</taxon>
        <taxon>Cantharellales</taxon>
        <taxon>Ceratobasidiaceae</taxon>
        <taxon>Ceratobasidium</taxon>
    </lineage>
</organism>
<dbReference type="InterPro" id="IPR029058">
    <property type="entry name" value="AB_hydrolase_fold"/>
</dbReference>
<dbReference type="Gene3D" id="3.40.50.1820">
    <property type="entry name" value="alpha/beta hydrolase"/>
    <property type="match status" value="1"/>
</dbReference>
<dbReference type="PANTHER" id="PTHR23024">
    <property type="entry name" value="ARYLACETAMIDE DEACETYLASE"/>
    <property type="match status" value="1"/>
</dbReference>
<dbReference type="Pfam" id="PF07859">
    <property type="entry name" value="Abhydrolase_3"/>
    <property type="match status" value="1"/>
</dbReference>
<name>A0A5N5QJW6_9AGAM</name>
<dbReference type="GO" id="GO:0016787">
    <property type="term" value="F:hydrolase activity"/>
    <property type="evidence" value="ECO:0007669"/>
    <property type="project" value="UniProtKB-KW"/>
</dbReference>
<evidence type="ECO:0000313" key="3">
    <source>
        <dbReference type="Proteomes" id="UP000383932"/>
    </source>
</evidence>
<gene>
    <name evidence="2" type="ORF">CTheo_4497</name>
</gene>
<keyword evidence="2" id="KW-0378">Hydrolase</keyword>
<sequence>MSKERGEKVKYPVHINAHGSGFVIKTLFGSDAEFCRMISKHTGAIVLDCDYAKAPEDPFPAAYEDICDVVAYILFDEENYYDQSCLTIGGFSAGATLALVVSATLPKDTFKAVVAFYPVTRPILSDTNRPHYREFKGLWLPRLPPFVLSYFTRAYIPHTASLDDPRLSPDSNAPSAFPDKALLVICGLDPLYDEGIRLGKALKAEGKNVDVMEIPEAWHAWDKEVKDGTKDDQTRVLAYDRAAETLRNAYQR</sequence>
<dbReference type="Proteomes" id="UP000383932">
    <property type="component" value="Unassembled WGS sequence"/>
</dbReference>
<dbReference type="SUPFAM" id="SSF53474">
    <property type="entry name" value="alpha/beta-Hydrolases"/>
    <property type="match status" value="1"/>
</dbReference>
<comment type="caution">
    <text evidence="2">The sequence shown here is derived from an EMBL/GenBank/DDBJ whole genome shotgun (WGS) entry which is preliminary data.</text>
</comment>
<dbReference type="EMBL" id="SSOP01000078">
    <property type="protein sequence ID" value="KAB5592045.1"/>
    <property type="molecule type" value="Genomic_DNA"/>
</dbReference>
<evidence type="ECO:0000313" key="2">
    <source>
        <dbReference type="EMBL" id="KAB5592045.1"/>
    </source>
</evidence>
<dbReference type="AlphaFoldDB" id="A0A5N5QJW6"/>